<feature type="compositionally biased region" description="Polar residues" evidence="1">
    <location>
        <begin position="17"/>
        <end position="32"/>
    </location>
</feature>
<protein>
    <submittedName>
        <fullName evidence="2">HDC13417</fullName>
    </submittedName>
</protein>
<dbReference type="EMBL" id="BK002524">
    <property type="protein sequence ID" value="DAA04030.1"/>
    <property type="molecule type" value="Genomic_DNA"/>
</dbReference>
<name>Q6IK42_DROME</name>
<feature type="region of interest" description="Disordered" evidence="1">
    <location>
        <begin position="102"/>
        <end position="124"/>
    </location>
</feature>
<feature type="compositionally biased region" description="Polar residues" evidence="1">
    <location>
        <begin position="1"/>
        <end position="10"/>
    </location>
</feature>
<accession>Q6IK42</accession>
<feature type="region of interest" description="Disordered" evidence="1">
    <location>
        <begin position="1"/>
        <end position="37"/>
    </location>
</feature>
<evidence type="ECO:0000313" key="2">
    <source>
        <dbReference type="EMBL" id="DAA04030.1"/>
    </source>
</evidence>
<gene>
    <name evidence="2" type="ORF">HDC13417</name>
</gene>
<sequence length="124" mass="12982">MSTPACSQKSVVEAKQKPTSKSLPPGSSTPVRRSNKVRPARMCDVLLYRLNGTPVEAAAGATSSAAAIAGGQQRANGVAFPRNIRGDYGAGGKWNGVGAGVARADKKRNKRHNNGQQNLLVRTI</sequence>
<evidence type="ECO:0000256" key="1">
    <source>
        <dbReference type="SAM" id="MobiDB-lite"/>
    </source>
</evidence>
<organism evidence="2">
    <name type="scientific">Drosophila melanogaster</name>
    <name type="common">Fruit fly</name>
    <dbReference type="NCBI Taxonomy" id="7227"/>
    <lineage>
        <taxon>Eukaryota</taxon>
        <taxon>Metazoa</taxon>
        <taxon>Ecdysozoa</taxon>
        <taxon>Arthropoda</taxon>
        <taxon>Hexapoda</taxon>
        <taxon>Insecta</taxon>
        <taxon>Pterygota</taxon>
        <taxon>Neoptera</taxon>
        <taxon>Endopterygota</taxon>
        <taxon>Diptera</taxon>
        <taxon>Brachycera</taxon>
        <taxon>Muscomorpha</taxon>
        <taxon>Ephydroidea</taxon>
        <taxon>Drosophilidae</taxon>
        <taxon>Drosophila</taxon>
        <taxon>Sophophora</taxon>
    </lineage>
</organism>
<dbReference type="AlphaFoldDB" id="Q6IK42"/>
<reference evidence="2" key="1">
    <citation type="journal article" date="2003" name="Genome Biol.">
        <title>An integrated gene annotation and transcriptional profiling approach towards the full gene content of the Drosophila genome.</title>
        <authorList>
            <person name="Hild M."/>
            <person name="Beckmann B."/>
            <person name="Haas S.A."/>
            <person name="Koch B."/>
            <person name="Solovyev V."/>
            <person name="Busold C."/>
            <person name="Fellenberg K."/>
            <person name="Boutros M."/>
            <person name="Vingron M."/>
            <person name="Sauer F."/>
            <person name="Hoheisel J.D."/>
            <person name="Paro R."/>
        </authorList>
    </citation>
    <scope>NUCLEOTIDE SEQUENCE</scope>
</reference>
<feature type="compositionally biased region" description="Polar residues" evidence="1">
    <location>
        <begin position="114"/>
        <end position="124"/>
    </location>
</feature>
<proteinExistence type="predicted"/>